<dbReference type="Gene3D" id="1.10.3210.10">
    <property type="entry name" value="Hypothetical protein af1432"/>
    <property type="match status" value="1"/>
</dbReference>
<dbReference type="SUPFAM" id="SSF109604">
    <property type="entry name" value="HD-domain/PDEase-like"/>
    <property type="match status" value="1"/>
</dbReference>
<evidence type="ECO:0008006" key="3">
    <source>
        <dbReference type="Google" id="ProtNLM"/>
    </source>
</evidence>
<evidence type="ECO:0000313" key="2">
    <source>
        <dbReference type="Proteomes" id="UP000234341"/>
    </source>
</evidence>
<dbReference type="PIRSF" id="PIRSF035170">
    <property type="entry name" value="HD_phosphohydro"/>
    <property type="match status" value="1"/>
</dbReference>
<evidence type="ECO:0000313" key="1">
    <source>
        <dbReference type="EMBL" id="PLQ00462.1"/>
    </source>
</evidence>
<accession>A0A2N5CE65</accession>
<dbReference type="InterPro" id="IPR009218">
    <property type="entry name" value="HD_phosphohydro"/>
</dbReference>
<proteinExistence type="predicted"/>
<reference evidence="1 2" key="1">
    <citation type="submission" date="2017-12" db="EMBL/GenBank/DDBJ databases">
        <title>Genome sequence of the active heterotrophic nitrifier-denitrifier, Cupriavidus pauculus UM1.</title>
        <authorList>
            <person name="Putonti C."/>
            <person name="Castignetti D."/>
        </authorList>
    </citation>
    <scope>NUCLEOTIDE SEQUENCE [LARGE SCALE GENOMIC DNA]</scope>
    <source>
        <strain evidence="1 2">UM1</strain>
    </source>
</reference>
<sequence>MAPQTANALRTRFLALWSRAGGRQAEAVYAALADRYAEPDRHYHTLQHVRRCLRDLDWARSAIADRDAEAVELALWCHDVVYTAGASDNEARSAEWLRQWSSAGAEAQTNGKQGGANGMTEIERVARLILDTSHTHTPSDTAGCFVVDIDLAVLGYPRRWFCGDAVHLRAERPDLDAMSYDRGERAFLGTLLTRPRIFLTEPFHTRYEARARRNLAWRLDQPSPPGLSSPLRGTLP</sequence>
<name>A0A2N5CE65_9BURK</name>
<dbReference type="Proteomes" id="UP000234341">
    <property type="component" value="Unassembled WGS sequence"/>
</dbReference>
<dbReference type="PANTHER" id="PTHR21174:SF0">
    <property type="entry name" value="HD PHOSPHOHYDROLASE FAMILY PROTEIN-RELATED"/>
    <property type="match status" value="1"/>
</dbReference>
<dbReference type="PANTHER" id="PTHR21174">
    <property type="match status" value="1"/>
</dbReference>
<dbReference type="EMBL" id="PJRP01000004">
    <property type="protein sequence ID" value="PLQ00462.1"/>
    <property type="molecule type" value="Genomic_DNA"/>
</dbReference>
<organism evidence="1 2">
    <name type="scientific">Cupriavidus pauculus</name>
    <dbReference type="NCBI Taxonomy" id="82633"/>
    <lineage>
        <taxon>Bacteria</taxon>
        <taxon>Pseudomonadati</taxon>
        <taxon>Pseudomonadota</taxon>
        <taxon>Betaproteobacteria</taxon>
        <taxon>Burkholderiales</taxon>
        <taxon>Burkholderiaceae</taxon>
        <taxon>Cupriavidus</taxon>
    </lineage>
</organism>
<comment type="caution">
    <text evidence="1">The sequence shown here is derived from an EMBL/GenBank/DDBJ whole genome shotgun (WGS) entry which is preliminary data.</text>
</comment>
<dbReference type="RefSeq" id="WP_101681831.1">
    <property type="nucleotide sequence ID" value="NZ_PJRP01000004.1"/>
</dbReference>
<protein>
    <recommendedName>
        <fullName evidence="3">N-methyl-D-aspartate receptor NMDAR2C subunit</fullName>
    </recommendedName>
</protein>
<dbReference type="OrthoDB" id="9808993at2"/>
<dbReference type="AlphaFoldDB" id="A0A2N5CE65"/>
<gene>
    <name evidence="1" type="ORF">CYJ10_12675</name>
</gene>